<gene>
    <name evidence="1" type="ORF">FHS16_005632</name>
</gene>
<protein>
    <recommendedName>
        <fullName evidence="3">Pullulanase</fullName>
    </recommendedName>
</protein>
<sequence>MFTITEYSSELVKDPYGILTGKRYEMVLDLEVEEDDELYQEEGISLRVIFVVEEAGSRVAKYEFLTRATNAYLDFELEEDEEQTVLAFCAEHYDKAE</sequence>
<accession>A0A7W5CEQ5</accession>
<name>A0A7W5CEQ5_9BACL</name>
<organism evidence="1 2">
    <name type="scientific">Paenibacillus endophyticus</name>
    <dbReference type="NCBI Taxonomy" id="1294268"/>
    <lineage>
        <taxon>Bacteria</taxon>
        <taxon>Bacillati</taxon>
        <taxon>Bacillota</taxon>
        <taxon>Bacilli</taxon>
        <taxon>Bacillales</taxon>
        <taxon>Paenibacillaceae</taxon>
        <taxon>Paenibacillus</taxon>
    </lineage>
</organism>
<dbReference type="AlphaFoldDB" id="A0A7W5CEQ5"/>
<dbReference type="EMBL" id="JACHXW010000025">
    <property type="protein sequence ID" value="MBB3155524.1"/>
    <property type="molecule type" value="Genomic_DNA"/>
</dbReference>
<comment type="caution">
    <text evidence="1">The sequence shown here is derived from an EMBL/GenBank/DDBJ whole genome shotgun (WGS) entry which is preliminary data.</text>
</comment>
<dbReference type="Proteomes" id="UP000518605">
    <property type="component" value="Unassembled WGS sequence"/>
</dbReference>
<evidence type="ECO:0008006" key="3">
    <source>
        <dbReference type="Google" id="ProtNLM"/>
    </source>
</evidence>
<proteinExistence type="predicted"/>
<reference evidence="1 2" key="1">
    <citation type="submission" date="2020-08" db="EMBL/GenBank/DDBJ databases">
        <title>Genomic Encyclopedia of Type Strains, Phase III (KMG-III): the genomes of soil and plant-associated and newly described type strains.</title>
        <authorList>
            <person name="Whitman W."/>
        </authorList>
    </citation>
    <scope>NUCLEOTIDE SEQUENCE [LARGE SCALE GENOMIC DNA]</scope>
    <source>
        <strain evidence="1 2">CECT 8234</strain>
    </source>
</reference>
<dbReference type="RefSeq" id="WP_183570288.1">
    <property type="nucleotide sequence ID" value="NZ_CBCSLB010000024.1"/>
</dbReference>
<dbReference type="Pfam" id="PF20119">
    <property type="entry name" value="DUF6509"/>
    <property type="match status" value="1"/>
</dbReference>
<evidence type="ECO:0000313" key="1">
    <source>
        <dbReference type="EMBL" id="MBB3155524.1"/>
    </source>
</evidence>
<keyword evidence="2" id="KW-1185">Reference proteome</keyword>
<dbReference type="InterPro" id="IPR045424">
    <property type="entry name" value="DUF6509"/>
</dbReference>
<evidence type="ECO:0000313" key="2">
    <source>
        <dbReference type="Proteomes" id="UP000518605"/>
    </source>
</evidence>